<dbReference type="EMBL" id="PKRZ01000001">
    <property type="protein sequence ID" value="PUA16220.1"/>
    <property type="molecule type" value="Genomic_DNA"/>
</dbReference>
<comment type="caution">
    <text evidence="1">The sequence shown here is derived from an EMBL/GenBank/DDBJ whole genome shotgun (WGS) entry which is preliminary data.</text>
</comment>
<organism evidence="1 2">
    <name type="scientific">Lactococcus lactis subsp. lactis</name>
    <name type="common">Streptococcus lactis</name>
    <dbReference type="NCBI Taxonomy" id="1360"/>
    <lineage>
        <taxon>Bacteria</taxon>
        <taxon>Bacillati</taxon>
        <taxon>Bacillota</taxon>
        <taxon>Bacilli</taxon>
        <taxon>Lactobacillales</taxon>
        <taxon>Streptococcaceae</taxon>
        <taxon>Lactococcus</taxon>
    </lineage>
</organism>
<proteinExistence type="predicted"/>
<evidence type="ECO:0000313" key="1">
    <source>
        <dbReference type="EMBL" id="PUA16220.1"/>
    </source>
</evidence>
<dbReference type="Proteomes" id="UP000234865">
    <property type="component" value="Unassembled WGS sequence"/>
</dbReference>
<dbReference type="AlphaFoldDB" id="A0A2R7Y0S7"/>
<keyword evidence="1" id="KW-0560">Oxidoreductase</keyword>
<evidence type="ECO:0000313" key="2">
    <source>
        <dbReference type="Proteomes" id="UP000234865"/>
    </source>
</evidence>
<sequence>MKWNGMKTNGIEIGKDDDPILSFSEQKSLKKSTFIYY</sequence>
<dbReference type="EC" id="1.5.1.24" evidence="1"/>
<reference evidence="2" key="1">
    <citation type="submission" date="2016-08" db="EMBL/GenBank/DDBJ databases">
        <title>Comparative genomics of Lactococcus lactis strain WFLU12 isolated from the gastrointestinal tract of wild olive flounder (Paralichythys olivaceus).</title>
        <authorList>
            <person name="Nguyen T.L."/>
            <person name="Kim D.-H."/>
        </authorList>
    </citation>
    <scope>NUCLEOTIDE SEQUENCE [LARGE SCALE GENOMIC DNA]</scope>
    <source>
        <strain evidence="2">WFLU12</strain>
    </source>
</reference>
<gene>
    <name evidence="1" type="primary">ceo_3</name>
    <name evidence="1" type="ORF">CYU10_002271</name>
</gene>
<accession>A0A2R7Y0S7</accession>
<protein>
    <submittedName>
        <fullName evidence="1">N(5)-(Carboxyethyl)ornithine synthase</fullName>
        <ecNumber evidence="1">1.5.1.24</ecNumber>
    </submittedName>
</protein>
<dbReference type="GO" id="GO:0047126">
    <property type="term" value="F:N5-(carboxyethyl)ornithine synthase activity"/>
    <property type="evidence" value="ECO:0007669"/>
    <property type="project" value="UniProtKB-EC"/>
</dbReference>
<name>A0A2R7Y0S7_LACLL</name>